<organism evidence="6 7">
    <name type="scientific">Rhynchospora breviuscula</name>
    <dbReference type="NCBI Taxonomy" id="2022672"/>
    <lineage>
        <taxon>Eukaryota</taxon>
        <taxon>Viridiplantae</taxon>
        <taxon>Streptophyta</taxon>
        <taxon>Embryophyta</taxon>
        <taxon>Tracheophyta</taxon>
        <taxon>Spermatophyta</taxon>
        <taxon>Magnoliopsida</taxon>
        <taxon>Liliopsida</taxon>
        <taxon>Poales</taxon>
        <taxon>Cyperaceae</taxon>
        <taxon>Cyperoideae</taxon>
        <taxon>Rhynchosporeae</taxon>
        <taxon>Rhynchospora</taxon>
    </lineage>
</organism>
<keyword evidence="7" id="KW-1185">Reference proteome</keyword>
<evidence type="ECO:0000313" key="6">
    <source>
        <dbReference type="EMBL" id="KAJ1695886.1"/>
    </source>
</evidence>
<dbReference type="Proteomes" id="UP001151287">
    <property type="component" value="Unassembled WGS sequence"/>
</dbReference>
<sequence length="722" mass="79279">MVSDKDQSPPATASAASAPSAVATNVLFVKGLPWGTTDAEVMSVMGPLGALDCVVNGPPHRRSYAFVLFRSVDAAQAAMAAAQDTMINSSPVRIEVARPAKAVRCLWVGGISTSVTKEELEKEFSKFGAIENFVFLRNRNAATVDYVRLEDAISAHKNLNGKVLGGEEICAELCVDFQRVQPLRREPVDQNIGGKGWASDGLRGFHDPTNPETKRYMLQGEERNIGNHPTNVLWIGYPPNLKIDEQLLHNAMILFGEIERIKCFPERRYAFVEFRSTDEARRAKEGLQGRLFNDPRIRIVYSNSGARPDYVTNEESFASGPPPVGRGYNEPEYPARRGPGLPPGSGILAPPSTARHDPVYDDPYDEREAKRMRWDERYDRYSLDEPGYGNPMIRGGSSERRFSPGLRAYGEARRSPDDGSRWHGAIHKGGSFVCNARCVPIGRGIDFPLPHVVNCSARTDLETLTQHYYEATGFDAIFFLPDSEADFASYTEFLQYLSLKNRAGVAKMYDGTSTLFLVPPSEFLTDVLGIRGPQRLYGVVLHLPQQESPQPVIPRPTVPRPNSLDQEELRGAPQAGVSLTPELISSLQSLVPALATTNSISNGNSNVLGERGGLHVSMNQGQLSYVPANGNVPGGQEIHSLAPYMSHQPYQPDSYNGYMNTPTRPSNSVPAYQPDVAPAATATSELDTEKNQRYQSTLQFAANLLLQIQQQQSQQTGGAAPQ</sequence>
<dbReference type="PROSITE" id="PS50102">
    <property type="entry name" value="RRM"/>
    <property type="match status" value="3"/>
</dbReference>
<dbReference type="PANTHER" id="PTHR23189">
    <property type="entry name" value="RNA RECOGNITION MOTIF-CONTAINING"/>
    <property type="match status" value="1"/>
</dbReference>
<dbReference type="InterPro" id="IPR035979">
    <property type="entry name" value="RBD_domain_sf"/>
</dbReference>
<name>A0A9Q0CKZ3_9POAL</name>
<dbReference type="OrthoDB" id="439808at2759"/>
<dbReference type="EMBL" id="JAMQYH010000003">
    <property type="protein sequence ID" value="KAJ1695886.1"/>
    <property type="molecule type" value="Genomic_DNA"/>
</dbReference>
<dbReference type="InterPro" id="IPR012921">
    <property type="entry name" value="SPOC_C"/>
</dbReference>
<dbReference type="GO" id="GO:0005634">
    <property type="term" value="C:nucleus"/>
    <property type="evidence" value="ECO:0007669"/>
    <property type="project" value="UniProtKB-SubCell"/>
</dbReference>
<dbReference type="AlphaFoldDB" id="A0A9Q0CKZ3"/>
<protein>
    <recommendedName>
        <fullName evidence="5">RRM domain-containing protein</fullName>
    </recommendedName>
</protein>
<evidence type="ECO:0000256" key="4">
    <source>
        <dbReference type="PROSITE-ProRule" id="PRU00176"/>
    </source>
</evidence>
<reference evidence="6" key="1">
    <citation type="journal article" date="2022" name="Cell">
        <title>Repeat-based holocentromeres influence genome architecture and karyotype evolution.</title>
        <authorList>
            <person name="Hofstatter P.G."/>
            <person name="Thangavel G."/>
            <person name="Lux T."/>
            <person name="Neumann P."/>
            <person name="Vondrak T."/>
            <person name="Novak P."/>
            <person name="Zhang M."/>
            <person name="Costa L."/>
            <person name="Castellani M."/>
            <person name="Scott A."/>
            <person name="Toegelov H."/>
            <person name="Fuchs J."/>
            <person name="Mata-Sucre Y."/>
            <person name="Dias Y."/>
            <person name="Vanzela A.L.L."/>
            <person name="Huettel B."/>
            <person name="Almeida C.C.S."/>
            <person name="Simkova H."/>
            <person name="Souza G."/>
            <person name="Pedrosa-Harand A."/>
            <person name="Macas J."/>
            <person name="Mayer K.F.X."/>
            <person name="Houben A."/>
            <person name="Marques A."/>
        </authorList>
    </citation>
    <scope>NUCLEOTIDE SEQUENCE</scope>
    <source>
        <strain evidence="6">RhyBre1mFocal</strain>
    </source>
</reference>
<feature type="domain" description="RRM" evidence="5">
    <location>
        <begin position="104"/>
        <end position="176"/>
    </location>
</feature>
<feature type="domain" description="RRM" evidence="5">
    <location>
        <begin position="25"/>
        <end position="99"/>
    </location>
</feature>
<evidence type="ECO:0000256" key="1">
    <source>
        <dbReference type="ARBA" id="ARBA00004123"/>
    </source>
</evidence>
<dbReference type="InterPro" id="IPR000504">
    <property type="entry name" value="RRM_dom"/>
</dbReference>
<dbReference type="Pfam" id="PF07744">
    <property type="entry name" value="SPOC"/>
    <property type="match status" value="1"/>
</dbReference>
<keyword evidence="3" id="KW-0539">Nucleus</keyword>
<evidence type="ECO:0000256" key="2">
    <source>
        <dbReference type="ARBA" id="ARBA00022884"/>
    </source>
</evidence>
<evidence type="ECO:0000313" key="7">
    <source>
        <dbReference type="Proteomes" id="UP001151287"/>
    </source>
</evidence>
<dbReference type="SMART" id="SM00360">
    <property type="entry name" value="RRM"/>
    <property type="match status" value="3"/>
</dbReference>
<feature type="domain" description="RRM" evidence="5">
    <location>
        <begin position="231"/>
        <end position="304"/>
    </location>
</feature>
<dbReference type="SUPFAM" id="SSF54928">
    <property type="entry name" value="RNA-binding domain, RBD"/>
    <property type="match status" value="3"/>
</dbReference>
<dbReference type="InterPro" id="IPR012677">
    <property type="entry name" value="Nucleotide-bd_a/b_plait_sf"/>
</dbReference>
<gene>
    <name evidence="6" type="ORF">LUZ63_012584</name>
</gene>
<dbReference type="CDD" id="cd00590">
    <property type="entry name" value="RRM_SF"/>
    <property type="match status" value="3"/>
</dbReference>
<dbReference type="GO" id="GO:0003723">
    <property type="term" value="F:RNA binding"/>
    <property type="evidence" value="ECO:0007669"/>
    <property type="project" value="UniProtKB-UniRule"/>
</dbReference>
<comment type="caution">
    <text evidence="6">The sequence shown here is derived from an EMBL/GenBank/DDBJ whole genome shotgun (WGS) entry which is preliminary data.</text>
</comment>
<comment type="subcellular location">
    <subcellularLocation>
        <location evidence="1">Nucleus</location>
    </subcellularLocation>
</comment>
<dbReference type="Gene3D" id="3.30.70.330">
    <property type="match status" value="3"/>
</dbReference>
<keyword evidence="2 4" id="KW-0694">RNA-binding</keyword>
<dbReference type="Pfam" id="PF00076">
    <property type="entry name" value="RRM_1"/>
    <property type="match status" value="3"/>
</dbReference>
<evidence type="ECO:0000256" key="3">
    <source>
        <dbReference type="ARBA" id="ARBA00023242"/>
    </source>
</evidence>
<proteinExistence type="predicted"/>
<dbReference type="CDD" id="cd21546">
    <property type="entry name" value="SPOC_FPA-like"/>
    <property type="match status" value="1"/>
</dbReference>
<evidence type="ECO:0000259" key="5">
    <source>
        <dbReference type="PROSITE" id="PS50102"/>
    </source>
</evidence>
<accession>A0A9Q0CKZ3</accession>